<organism evidence="2">
    <name type="scientific">Oryza punctata</name>
    <name type="common">Red rice</name>
    <dbReference type="NCBI Taxonomy" id="4537"/>
    <lineage>
        <taxon>Eukaryota</taxon>
        <taxon>Viridiplantae</taxon>
        <taxon>Streptophyta</taxon>
        <taxon>Embryophyta</taxon>
        <taxon>Tracheophyta</taxon>
        <taxon>Spermatophyta</taxon>
        <taxon>Magnoliopsida</taxon>
        <taxon>Liliopsida</taxon>
        <taxon>Poales</taxon>
        <taxon>Poaceae</taxon>
        <taxon>BOP clade</taxon>
        <taxon>Oryzoideae</taxon>
        <taxon>Oryzeae</taxon>
        <taxon>Oryzinae</taxon>
        <taxon>Oryza</taxon>
    </lineage>
</organism>
<dbReference type="STRING" id="4537.A0A0E0KRV3"/>
<evidence type="ECO:0000256" key="1">
    <source>
        <dbReference type="SAM" id="MobiDB-lite"/>
    </source>
</evidence>
<dbReference type="EnsemblPlants" id="OPUNC04G13860.1">
    <property type="protein sequence ID" value="OPUNC04G13860.1"/>
    <property type="gene ID" value="OPUNC04G13860"/>
</dbReference>
<dbReference type="Proteomes" id="UP000026962">
    <property type="component" value="Chromosome 4"/>
</dbReference>
<dbReference type="HOGENOM" id="CLU_2324383_0_0_1"/>
<accession>A0A0E0KRV3</accession>
<feature type="region of interest" description="Disordered" evidence="1">
    <location>
        <begin position="1"/>
        <end position="40"/>
    </location>
</feature>
<sequence length="99" mass="10808">MPPRPPALPLRSRHRRRLPREPSIPTSDSDLDPESHGPADATLLRRRMRASAAEGNLAAALDALGRLRPAPATPDYNALLHAYLHAGQPPRNTSPPRSM</sequence>
<protein>
    <submittedName>
        <fullName evidence="2">Uncharacterized protein</fullName>
    </submittedName>
</protein>
<dbReference type="AlphaFoldDB" id="A0A0E0KRV3"/>
<reference evidence="2" key="1">
    <citation type="submission" date="2015-04" db="UniProtKB">
        <authorList>
            <consortium name="EnsemblPlants"/>
        </authorList>
    </citation>
    <scope>IDENTIFICATION</scope>
</reference>
<evidence type="ECO:0000313" key="3">
    <source>
        <dbReference type="Proteomes" id="UP000026962"/>
    </source>
</evidence>
<proteinExistence type="predicted"/>
<evidence type="ECO:0000313" key="2">
    <source>
        <dbReference type="EnsemblPlants" id="OPUNC04G13860.1"/>
    </source>
</evidence>
<reference evidence="2" key="2">
    <citation type="submission" date="2018-05" db="EMBL/GenBank/DDBJ databases">
        <title>OpunRS2 (Oryza punctata Reference Sequence Version 2).</title>
        <authorList>
            <person name="Zhang J."/>
            <person name="Kudrna D."/>
            <person name="Lee S."/>
            <person name="Talag J."/>
            <person name="Welchert J."/>
            <person name="Wing R.A."/>
        </authorList>
    </citation>
    <scope>NUCLEOTIDE SEQUENCE [LARGE SCALE GENOMIC DNA]</scope>
</reference>
<dbReference type="Gramene" id="OPUNC04G13860.1">
    <property type="protein sequence ID" value="OPUNC04G13860.1"/>
    <property type="gene ID" value="OPUNC04G13860"/>
</dbReference>
<keyword evidence="3" id="KW-1185">Reference proteome</keyword>
<name>A0A0E0KRV3_ORYPU</name>